<protein>
    <recommendedName>
        <fullName evidence="3">C2H2-type domain-containing protein</fullName>
    </recommendedName>
</protein>
<evidence type="ECO:0000313" key="5">
    <source>
        <dbReference type="Proteomes" id="UP001059041"/>
    </source>
</evidence>
<evidence type="ECO:0000256" key="2">
    <source>
        <dbReference type="SAM" id="MobiDB-lite"/>
    </source>
</evidence>
<name>A0A9W7T6G7_TRIRA</name>
<keyword evidence="1" id="KW-0863">Zinc-finger</keyword>
<dbReference type="AlphaFoldDB" id="A0A9W7T6G7"/>
<dbReference type="EMBL" id="JAFHDT010000025">
    <property type="protein sequence ID" value="KAI7791156.1"/>
    <property type="molecule type" value="Genomic_DNA"/>
</dbReference>
<sequence length="1066" mass="120321">MFSCNFCGKSVKSLRGYVLHCKLHRNEPRCLFKCFAVDCKQTFVTYASFKAHFYRKHNVNAPVNVTVGTAVVAVKCAVALCERQCQDANSLIAHLKEHIVEGRAVSCPVRGCTDVFKVKSSFSSHMSRKHRDLTESRISDLYRDLSAYQSSSQSVPAELHDSCPEFVEAGTDEGYMDTSDDFSDLFLRNVCLFYLKLQGQFLLPASTTQHIVDEIQNIHELGQTYSLSKLTALLKNETSLSDDDIANICQSVRESDLFSDCHTGPMRTAHSRTQCFKKMFNYVEPKKVFLGRDENRIGRCAYYVPVKETLECFLKSGMWQNCVSEEHSAEPRSDVLTDVTDGQMFKSNDFFVQNPSSLRLVLYQDAFEVVNPLGSAKTRHKVLAVYLSVANLPLHVRSDTNHMSLVLLCREKDFKLFGHAKVFSDLLADLKELEENGIAVSDETVVKGTLYCIAGDNLGSHCIGGFSENFSRAEYFCRYCLITRSEFQGDDPNVCGSARTIENYNLAVDRIQTEETHGVEGVKFKSVFNTLKYFNVCQPEMEDVEPSNVRSAITNVLPDLPTSVVHIVLETLQSLGVESIEDFKYIQEADLLTILRPIQARKLVGAWKQTTQTTEIHSQSTLTSPPSSACSSVSLSPSPSPSRLIATIDWVDSFQIPWKKLPEASMQCLERGKRPSPKLRREMIRIVVSEMMLACASPSKQASTEVAKKMVAKYPCSLQDVIESDVVGAGYHSLVKQLQARIENVKRSSVPRIQKRKRGSDECDTDEIPAEQRAAVQDTYGCIMWDMKFMPVSETLESQQEKKDQMKVLSEKTTFSPEEVKPLMKCTFFSQRKAINSGADLQSLIEEWPFLFKEIGMIVHFHDLTGVSLKETFFRNVEKKGKRVLDFMRGIGADRSKQVLQAVTKLKIQRGQLEGCSEDVKDLVLLLLSYFNEKEEDLFYYVEETCMTKEVQVESLPVTPCIIVCGTSCYAAKLFMLSVDQKIVNDDISNFIAAVCMMFASYYCLNIHYPVGLGSTLEFIQRCFFNINPEKGTKVETKKNKKQLSVNPRVLSLIADLSDHEWRETC</sequence>
<proteinExistence type="predicted"/>
<feature type="domain" description="C2H2-type" evidence="3">
    <location>
        <begin position="2"/>
        <end position="29"/>
    </location>
</feature>
<dbReference type="GO" id="GO:0008270">
    <property type="term" value="F:zinc ion binding"/>
    <property type="evidence" value="ECO:0007669"/>
    <property type="project" value="UniProtKB-KW"/>
</dbReference>
<keyword evidence="1" id="KW-0479">Metal-binding</keyword>
<dbReference type="SMART" id="SM00355">
    <property type="entry name" value="ZnF_C2H2"/>
    <property type="match status" value="4"/>
</dbReference>
<comment type="caution">
    <text evidence="4">The sequence shown here is derived from an EMBL/GenBank/DDBJ whole genome shotgun (WGS) entry which is preliminary data.</text>
</comment>
<dbReference type="PANTHER" id="PTHR31025">
    <property type="entry name" value="SI:CH211-196P9.1-RELATED"/>
    <property type="match status" value="1"/>
</dbReference>
<dbReference type="PANTHER" id="PTHR31025:SF30">
    <property type="entry name" value="SI:DKEY-15H8.17"/>
    <property type="match status" value="1"/>
</dbReference>
<dbReference type="InterPro" id="IPR013087">
    <property type="entry name" value="Znf_C2H2_type"/>
</dbReference>
<evidence type="ECO:0000313" key="4">
    <source>
        <dbReference type="EMBL" id="KAI7791156.1"/>
    </source>
</evidence>
<organism evidence="4 5">
    <name type="scientific">Triplophysa rosa</name>
    <name type="common">Cave loach</name>
    <dbReference type="NCBI Taxonomy" id="992332"/>
    <lineage>
        <taxon>Eukaryota</taxon>
        <taxon>Metazoa</taxon>
        <taxon>Chordata</taxon>
        <taxon>Craniata</taxon>
        <taxon>Vertebrata</taxon>
        <taxon>Euteleostomi</taxon>
        <taxon>Actinopterygii</taxon>
        <taxon>Neopterygii</taxon>
        <taxon>Teleostei</taxon>
        <taxon>Ostariophysi</taxon>
        <taxon>Cypriniformes</taxon>
        <taxon>Nemacheilidae</taxon>
        <taxon>Triplophysa</taxon>
    </lineage>
</organism>
<evidence type="ECO:0000256" key="1">
    <source>
        <dbReference type="PROSITE-ProRule" id="PRU00042"/>
    </source>
</evidence>
<reference evidence="4" key="1">
    <citation type="submission" date="2021-02" db="EMBL/GenBank/DDBJ databases">
        <title>Comparative genomics reveals that relaxation of natural selection precedes convergent phenotypic evolution of cavefish.</title>
        <authorList>
            <person name="Peng Z."/>
        </authorList>
    </citation>
    <scope>NUCLEOTIDE SEQUENCE</scope>
    <source>
        <tissue evidence="4">Muscle</tissue>
    </source>
</reference>
<dbReference type="PROSITE" id="PS50157">
    <property type="entry name" value="ZINC_FINGER_C2H2_2"/>
    <property type="match status" value="2"/>
</dbReference>
<feature type="region of interest" description="Disordered" evidence="2">
    <location>
        <begin position="616"/>
        <end position="639"/>
    </location>
</feature>
<evidence type="ECO:0000259" key="3">
    <source>
        <dbReference type="PROSITE" id="PS50157"/>
    </source>
</evidence>
<dbReference type="Gene3D" id="3.30.160.60">
    <property type="entry name" value="Classic Zinc Finger"/>
    <property type="match status" value="1"/>
</dbReference>
<dbReference type="PROSITE" id="PS00028">
    <property type="entry name" value="ZINC_FINGER_C2H2_1"/>
    <property type="match status" value="4"/>
</dbReference>
<gene>
    <name evidence="4" type="ORF">IRJ41_010900</name>
</gene>
<keyword evidence="5" id="KW-1185">Reference proteome</keyword>
<accession>A0A9W7T6G7</accession>
<feature type="domain" description="C2H2-type" evidence="3">
    <location>
        <begin position="32"/>
        <end position="62"/>
    </location>
</feature>
<feature type="compositionally biased region" description="Low complexity" evidence="2">
    <location>
        <begin position="620"/>
        <end position="637"/>
    </location>
</feature>
<dbReference type="Proteomes" id="UP001059041">
    <property type="component" value="Linkage Group LG25"/>
</dbReference>
<keyword evidence="1" id="KW-0862">Zinc</keyword>